<protein>
    <recommendedName>
        <fullName evidence="1">Potassium channel tetramerisation-type BTB domain-containing protein</fullName>
    </recommendedName>
</protein>
<dbReference type="PANTHER" id="PTHR14499">
    <property type="entry name" value="POTASSIUM CHANNEL TETRAMERIZATION DOMAIN-CONTAINING"/>
    <property type="match status" value="1"/>
</dbReference>
<organism evidence="2 3">
    <name type="scientific">Caenorhabditis bovis</name>
    <dbReference type="NCBI Taxonomy" id="2654633"/>
    <lineage>
        <taxon>Eukaryota</taxon>
        <taxon>Metazoa</taxon>
        <taxon>Ecdysozoa</taxon>
        <taxon>Nematoda</taxon>
        <taxon>Chromadorea</taxon>
        <taxon>Rhabditida</taxon>
        <taxon>Rhabditina</taxon>
        <taxon>Rhabditomorpha</taxon>
        <taxon>Rhabditoidea</taxon>
        <taxon>Rhabditidae</taxon>
        <taxon>Peloderinae</taxon>
        <taxon>Caenorhabditis</taxon>
    </lineage>
</organism>
<comment type="caution">
    <text evidence="2">The sequence shown here is derived from an EMBL/GenBank/DDBJ whole genome shotgun (WGS) entry which is preliminary data.</text>
</comment>
<name>A0A8S1EQS9_9PELO</name>
<keyword evidence="3" id="KW-1185">Reference proteome</keyword>
<gene>
    <name evidence="2" type="ORF">CBOVIS_LOCUS5765</name>
</gene>
<dbReference type="EMBL" id="CADEPM010000003">
    <property type="protein sequence ID" value="CAB3403264.1"/>
    <property type="molecule type" value="Genomic_DNA"/>
</dbReference>
<proteinExistence type="predicted"/>
<dbReference type="InterPro" id="IPR003131">
    <property type="entry name" value="T1-type_BTB"/>
</dbReference>
<dbReference type="OrthoDB" id="2414723at2759"/>
<accession>A0A8S1EQS9</accession>
<dbReference type="Proteomes" id="UP000494206">
    <property type="component" value="Unassembled WGS sequence"/>
</dbReference>
<dbReference type="Gene3D" id="3.30.710.10">
    <property type="entry name" value="Potassium Channel Kv1.1, Chain A"/>
    <property type="match status" value="1"/>
</dbReference>
<feature type="domain" description="Potassium channel tetramerisation-type BTB" evidence="1">
    <location>
        <begin position="15"/>
        <end position="116"/>
    </location>
</feature>
<dbReference type="GO" id="GO:0051260">
    <property type="term" value="P:protein homooligomerization"/>
    <property type="evidence" value="ECO:0007669"/>
    <property type="project" value="InterPro"/>
</dbReference>
<dbReference type="PANTHER" id="PTHR14499:SF136">
    <property type="entry name" value="GH08630P"/>
    <property type="match status" value="1"/>
</dbReference>
<evidence type="ECO:0000259" key="1">
    <source>
        <dbReference type="Pfam" id="PF02214"/>
    </source>
</evidence>
<reference evidence="2 3" key="1">
    <citation type="submission" date="2020-04" db="EMBL/GenBank/DDBJ databases">
        <authorList>
            <person name="Laetsch R D."/>
            <person name="Stevens L."/>
            <person name="Kumar S."/>
            <person name="Blaxter L. M."/>
        </authorList>
    </citation>
    <scope>NUCLEOTIDE SEQUENCE [LARGE SCALE GENOMIC DNA]</scope>
</reference>
<sequence length="141" mass="16421">MVNTEISFNSEDAWINLFVGGEIYPVQIKTLMNPETCGTYFRDVVRVSDSSIKVRGVNWDHSPNHIKNRVDIDRDGLLFRHVLQYMRNAKSTSLPGDQFTLEALMCESDFFGMDKLREMIKKKLWKLTGKRHYFACYSDSD</sequence>
<evidence type="ECO:0000313" key="3">
    <source>
        <dbReference type="Proteomes" id="UP000494206"/>
    </source>
</evidence>
<evidence type="ECO:0000313" key="2">
    <source>
        <dbReference type="EMBL" id="CAB3403264.1"/>
    </source>
</evidence>
<dbReference type="InterPro" id="IPR011333">
    <property type="entry name" value="SKP1/BTB/POZ_sf"/>
</dbReference>
<dbReference type="AlphaFoldDB" id="A0A8S1EQS9"/>
<dbReference type="SUPFAM" id="SSF54695">
    <property type="entry name" value="POZ domain"/>
    <property type="match status" value="1"/>
</dbReference>
<dbReference type="Pfam" id="PF02214">
    <property type="entry name" value="BTB_2"/>
    <property type="match status" value="1"/>
</dbReference>